<evidence type="ECO:0000313" key="2">
    <source>
        <dbReference type="Proteomes" id="UP001142489"/>
    </source>
</evidence>
<dbReference type="PROSITE" id="PS51257">
    <property type="entry name" value="PROKAR_LIPOPROTEIN"/>
    <property type="match status" value="1"/>
</dbReference>
<comment type="caution">
    <text evidence="1">The sequence shown here is derived from an EMBL/GenBank/DDBJ whole genome shotgun (WGS) entry which is preliminary data.</text>
</comment>
<protein>
    <submittedName>
        <fullName evidence="1">Uncharacterized protein</fullName>
    </submittedName>
</protein>
<name>A0A9Q0Y6F8_9SAUR</name>
<sequence length="118" mass="12727">MTPHRVVDIRTGSPLSAAPISVSISCVGQVGLTEHSGWKFQRVRHIEFNGTLVNAEIPPIGFNGSALVGAERQFGLGTGYSMVLQMFLDCSFHQSKPDEPVVEKLGGAAQQHQMVCFS</sequence>
<gene>
    <name evidence="1" type="ORF">JRQ81_001074</name>
</gene>
<organism evidence="1 2">
    <name type="scientific">Phrynocephalus forsythii</name>
    <dbReference type="NCBI Taxonomy" id="171643"/>
    <lineage>
        <taxon>Eukaryota</taxon>
        <taxon>Metazoa</taxon>
        <taxon>Chordata</taxon>
        <taxon>Craniata</taxon>
        <taxon>Vertebrata</taxon>
        <taxon>Euteleostomi</taxon>
        <taxon>Lepidosauria</taxon>
        <taxon>Squamata</taxon>
        <taxon>Bifurcata</taxon>
        <taxon>Unidentata</taxon>
        <taxon>Episquamata</taxon>
        <taxon>Toxicofera</taxon>
        <taxon>Iguania</taxon>
        <taxon>Acrodonta</taxon>
        <taxon>Agamidae</taxon>
        <taxon>Agaminae</taxon>
        <taxon>Phrynocephalus</taxon>
    </lineage>
</organism>
<keyword evidence="2" id="KW-1185">Reference proteome</keyword>
<dbReference type="AlphaFoldDB" id="A0A9Q0Y6F8"/>
<reference evidence="1" key="1">
    <citation type="journal article" date="2023" name="DNA Res.">
        <title>Chromosome-level genome assembly of Phrynocephalus forsythii using third-generation DNA sequencing and Hi-C analysis.</title>
        <authorList>
            <person name="Qi Y."/>
            <person name="Zhao W."/>
            <person name="Zhao Y."/>
            <person name="Niu C."/>
            <person name="Cao S."/>
            <person name="Zhang Y."/>
        </authorList>
    </citation>
    <scope>NUCLEOTIDE SEQUENCE</scope>
    <source>
        <tissue evidence="1">Muscle</tissue>
    </source>
</reference>
<evidence type="ECO:0000313" key="1">
    <source>
        <dbReference type="EMBL" id="KAJ7345124.1"/>
    </source>
</evidence>
<dbReference type="EMBL" id="JAPFRF010000001">
    <property type="protein sequence ID" value="KAJ7345124.1"/>
    <property type="molecule type" value="Genomic_DNA"/>
</dbReference>
<dbReference type="Proteomes" id="UP001142489">
    <property type="component" value="Unassembled WGS sequence"/>
</dbReference>
<proteinExistence type="predicted"/>
<accession>A0A9Q0Y6F8</accession>